<dbReference type="SMART" id="SM00257">
    <property type="entry name" value="LysM"/>
    <property type="match status" value="1"/>
</dbReference>
<dbReference type="EMBL" id="CP003563">
    <property type="protein sequence ID" value="AFL50749.1"/>
    <property type="molecule type" value="Genomic_DNA"/>
</dbReference>
<dbReference type="Proteomes" id="UP000006180">
    <property type="component" value="Chromosome"/>
</dbReference>
<keyword evidence="1" id="KW-0472">Membrane</keyword>
<dbReference type="KEGG" id="sfd:USDA257_c21670"/>
<gene>
    <name evidence="3" type="ORF">USDA257_c21670</name>
</gene>
<dbReference type="PROSITE" id="PS51782">
    <property type="entry name" value="LYSM"/>
    <property type="match status" value="1"/>
</dbReference>
<dbReference type="SUPFAM" id="SSF54106">
    <property type="entry name" value="LysM domain"/>
    <property type="match status" value="1"/>
</dbReference>
<keyword evidence="1" id="KW-1133">Transmembrane helix</keyword>
<sequence length="1041" mass="111070">MSYRIDIDGKNRYDANGGRATSVSEEQRRFFIEQINQAVRERAEAGGPRTIDPLTEKAIVVEKGDSLSEIAEENHVSLDDLMAANRIKLTANSAAIDPNDVVIVPLASPVLVAQGPVDGKGVPKGEAAFIDDLYGRGNKLAYADDPSKIDYAAEGKDMQRNVRAYLDNLPKAERQAAALRLINSDWLDAGPAGNAVKAAIEERGLKTDEDSVIADGIYDRGNRIQYSDDPKIDYQAETGEITKDVRSYIEKLPEKERSETLQRLYDRDWTDAAPAQKAIEDAAKALNVSLRPSIHAGVDLEAKARGIIDNANAAGGPDEAFRKLASAYRSATPEVQLVLLGSEDAKALIDKAANWASKPLADYQPEQALSDQGDAATTMSNLERLTAGADPRLAVDLVSSAMPTIEAANTRKQEKIGGDLIGMNAQANMMAIIDRIGDSPGADQIVERFAEIGGYHPNSVPVAISNGSRLDYPIAVGAKSAAASPDFVVENIVPNVKQYASAKVNQDVIAYSAHMQELQWLVSNHGGTMTREQLTKAVEDYKKEKGPEWAKTEQRLEDNIAASGEKLLHQLTALGNLPPELASQQQAVNDEIGKILSDEKTAMAIEIAMKKDPALIDNPAVLNLMGYQARLTDRGRKLAEEATTQIIRHKVLPSFTELQSGGPAALGKARASLEELKDGKLSQMLGIPKADMDRAIDAVGKSLPEPGETVEQSRAKMATINGDLNDLKSSSGVRSFANTTGPGQMLRLIGVAATGASISNSATVAQNNPTLRNNLKVVIDAVGLGQRTVEILGGMDHLNADSAAVKHFGSSSRPAVKFLGALSGGFDAWVAFDYFKAGDPLMASLSAAAAGGTIMAALGTGTMFGPAGLVIVGAAVIGQMIVTNTRDSNKYMTDTSKRFLAHSDLNETAAGALVDQSGDGHSPVPILARYAELKGYRLDQPADRQQFIDWLNGLPKEGLETLRDNLHHTLDAFGGDRAKLAASAGSDESYTDTTRLNERYVSGQVYIPSLADKIRNGDAAPASAKQIDVVLAELGIGIPVA</sequence>
<dbReference type="CDD" id="cd00118">
    <property type="entry name" value="LysM"/>
    <property type="match status" value="1"/>
</dbReference>
<dbReference type="HOGENOM" id="CLU_292543_0_0_5"/>
<keyword evidence="1" id="KW-0812">Transmembrane</keyword>
<reference evidence="3 4" key="1">
    <citation type="journal article" date="2012" name="J. Bacteriol.">
        <title>Complete genome sequence of the broad-host-range strain Sinorhizobium fredii USDA257.</title>
        <authorList>
            <person name="Schuldes J."/>
            <person name="Rodriguez Orbegoso M."/>
            <person name="Schmeisser C."/>
            <person name="Krishnan H.B."/>
            <person name="Daniel R."/>
            <person name="Streit W.R."/>
        </authorList>
    </citation>
    <scope>NUCLEOTIDE SEQUENCE [LARGE SCALE GENOMIC DNA]</scope>
    <source>
        <strain evidence="3 4">USDA 257</strain>
    </source>
</reference>
<dbReference type="eggNOG" id="ENOG503000K">
    <property type="taxonomic scope" value="Bacteria"/>
</dbReference>
<feature type="domain" description="LysM" evidence="2">
    <location>
        <begin position="57"/>
        <end position="104"/>
    </location>
</feature>
<dbReference type="InterPro" id="IPR018392">
    <property type="entry name" value="LysM"/>
</dbReference>
<dbReference type="STRING" id="1185652.USDA257_c21670"/>
<proteinExistence type="predicted"/>
<dbReference type="AlphaFoldDB" id="I3X4E3"/>
<dbReference type="RefSeq" id="WP_014762919.1">
    <property type="nucleotide sequence ID" value="NC_018000.1"/>
</dbReference>
<dbReference type="PATRIC" id="fig|1185652.3.peg.2234"/>
<evidence type="ECO:0000259" key="2">
    <source>
        <dbReference type="PROSITE" id="PS51782"/>
    </source>
</evidence>
<dbReference type="InterPro" id="IPR036779">
    <property type="entry name" value="LysM_dom_sf"/>
</dbReference>
<dbReference type="Gene3D" id="3.10.350.10">
    <property type="entry name" value="LysM domain"/>
    <property type="match status" value="1"/>
</dbReference>
<accession>I3X4E3</accession>
<evidence type="ECO:0000256" key="1">
    <source>
        <dbReference type="SAM" id="Phobius"/>
    </source>
</evidence>
<protein>
    <recommendedName>
        <fullName evidence="2">LysM domain-containing protein</fullName>
    </recommendedName>
</protein>
<evidence type="ECO:0000313" key="4">
    <source>
        <dbReference type="Proteomes" id="UP000006180"/>
    </source>
</evidence>
<feature type="transmembrane region" description="Helical" evidence="1">
    <location>
        <begin position="863"/>
        <end position="882"/>
    </location>
</feature>
<dbReference type="Pfam" id="PF01476">
    <property type="entry name" value="LysM"/>
    <property type="match status" value="1"/>
</dbReference>
<organism evidence="3 4">
    <name type="scientific">Sinorhizobium fredii (strain USDA 257)</name>
    <dbReference type="NCBI Taxonomy" id="1185652"/>
    <lineage>
        <taxon>Bacteria</taxon>
        <taxon>Pseudomonadati</taxon>
        <taxon>Pseudomonadota</taxon>
        <taxon>Alphaproteobacteria</taxon>
        <taxon>Hyphomicrobiales</taxon>
        <taxon>Rhizobiaceae</taxon>
        <taxon>Sinorhizobium/Ensifer group</taxon>
        <taxon>Sinorhizobium</taxon>
    </lineage>
</organism>
<name>I3X4E3_SINF2</name>
<evidence type="ECO:0000313" key="3">
    <source>
        <dbReference type="EMBL" id="AFL50749.1"/>
    </source>
</evidence>